<dbReference type="EMBL" id="JACJII010000001">
    <property type="protein sequence ID" value="MBA9005505.1"/>
    <property type="molecule type" value="Genomic_DNA"/>
</dbReference>
<comment type="caution">
    <text evidence="2">The sequence shown here is derived from an EMBL/GenBank/DDBJ whole genome shotgun (WGS) entry which is preliminary data.</text>
</comment>
<dbReference type="RefSeq" id="WP_119730319.1">
    <property type="nucleotide sequence ID" value="NZ_JACJII010000001.1"/>
</dbReference>
<dbReference type="AlphaFoldDB" id="A0A7W3RAP4"/>
<name>A0A7W3RAP4_9ACTN</name>
<sequence>MTTGHSQAITRRSALGAALLGGAAVLAPAAAGLGRAEAGTRGLPHPPVLPITLAPEGFEFPGPNPRPAGMVTLKVDTPDPAGRFMGLGATRNGITFEQAMWLFWQSMSEDPAVAIPALQALYRDVEFFGGAGVFPATSPLSVTIDLPPDTYYGIEGEHFRQLQVTGPRRHTRIPRIDGVIRMVERDGRSRFITPRVMRARGTYLVVNQSAQPQEAVFCGVAPTTTERTVQDYFDAVAAGQNPPNPLLTQVGGLMAMSPGRKAILSFDFPPGRYSVLSFYRNPNTARKIAEEGMHRVVELR</sequence>
<feature type="signal peptide" evidence="1">
    <location>
        <begin position="1"/>
        <end position="29"/>
    </location>
</feature>
<keyword evidence="3" id="KW-1185">Reference proteome</keyword>
<evidence type="ECO:0000256" key="1">
    <source>
        <dbReference type="SAM" id="SignalP"/>
    </source>
</evidence>
<organism evidence="2 3">
    <name type="scientific">Thermomonospora cellulosilytica</name>
    <dbReference type="NCBI Taxonomy" id="1411118"/>
    <lineage>
        <taxon>Bacteria</taxon>
        <taxon>Bacillati</taxon>
        <taxon>Actinomycetota</taxon>
        <taxon>Actinomycetes</taxon>
        <taxon>Streptosporangiales</taxon>
        <taxon>Thermomonosporaceae</taxon>
        <taxon>Thermomonospora</taxon>
    </lineage>
</organism>
<proteinExistence type="predicted"/>
<protein>
    <submittedName>
        <fullName evidence="2">Uncharacterized protein</fullName>
    </submittedName>
</protein>
<evidence type="ECO:0000313" key="3">
    <source>
        <dbReference type="Proteomes" id="UP000539313"/>
    </source>
</evidence>
<dbReference type="InterPro" id="IPR006311">
    <property type="entry name" value="TAT_signal"/>
</dbReference>
<keyword evidence="1" id="KW-0732">Signal</keyword>
<reference evidence="2 3" key="1">
    <citation type="submission" date="2020-08" db="EMBL/GenBank/DDBJ databases">
        <title>Sequencing the genomes of 1000 actinobacteria strains.</title>
        <authorList>
            <person name="Klenk H.-P."/>
        </authorList>
    </citation>
    <scope>NUCLEOTIDE SEQUENCE [LARGE SCALE GENOMIC DNA]</scope>
    <source>
        <strain evidence="2 3">DSM 45823</strain>
    </source>
</reference>
<feature type="chain" id="PRO_5039531731" evidence="1">
    <location>
        <begin position="30"/>
        <end position="300"/>
    </location>
</feature>
<dbReference type="Proteomes" id="UP000539313">
    <property type="component" value="Unassembled WGS sequence"/>
</dbReference>
<accession>A0A7W3RAP4</accession>
<evidence type="ECO:0000313" key="2">
    <source>
        <dbReference type="EMBL" id="MBA9005505.1"/>
    </source>
</evidence>
<dbReference type="PROSITE" id="PS51318">
    <property type="entry name" value="TAT"/>
    <property type="match status" value="1"/>
</dbReference>
<gene>
    <name evidence="2" type="ORF">HNR21_004387</name>
</gene>